<feature type="compositionally biased region" description="Low complexity" evidence="1">
    <location>
        <begin position="337"/>
        <end position="350"/>
    </location>
</feature>
<protein>
    <submittedName>
        <fullName evidence="3">Uncharacterized protein</fullName>
    </submittedName>
</protein>
<dbReference type="Proteomes" id="UP001239445">
    <property type="component" value="Unassembled WGS sequence"/>
</dbReference>
<dbReference type="AlphaFoldDB" id="A0AAJ0BL18"/>
<evidence type="ECO:0000256" key="1">
    <source>
        <dbReference type="SAM" id="MobiDB-lite"/>
    </source>
</evidence>
<feature type="transmembrane region" description="Helical" evidence="2">
    <location>
        <begin position="421"/>
        <end position="442"/>
    </location>
</feature>
<keyword evidence="2" id="KW-1133">Transmembrane helix</keyword>
<proteinExistence type="predicted"/>
<dbReference type="EMBL" id="MU839828">
    <property type="protein sequence ID" value="KAK1759064.1"/>
    <property type="molecule type" value="Genomic_DNA"/>
</dbReference>
<feature type="compositionally biased region" description="Acidic residues" evidence="1">
    <location>
        <begin position="100"/>
        <end position="119"/>
    </location>
</feature>
<reference evidence="3" key="1">
    <citation type="submission" date="2023-06" db="EMBL/GenBank/DDBJ databases">
        <title>Genome-scale phylogeny and comparative genomics of the fungal order Sordariales.</title>
        <authorList>
            <consortium name="Lawrence Berkeley National Laboratory"/>
            <person name="Hensen N."/>
            <person name="Bonometti L."/>
            <person name="Westerberg I."/>
            <person name="Brannstrom I.O."/>
            <person name="Guillou S."/>
            <person name="Cros-Aarteil S."/>
            <person name="Calhoun S."/>
            <person name="Haridas S."/>
            <person name="Kuo A."/>
            <person name="Mondo S."/>
            <person name="Pangilinan J."/>
            <person name="Riley R."/>
            <person name="Labutti K."/>
            <person name="Andreopoulos B."/>
            <person name="Lipzen A."/>
            <person name="Chen C."/>
            <person name="Yanf M."/>
            <person name="Daum C."/>
            <person name="Ng V."/>
            <person name="Clum A."/>
            <person name="Steindorff A."/>
            <person name="Ohm R."/>
            <person name="Martin F."/>
            <person name="Silar P."/>
            <person name="Natvig D."/>
            <person name="Lalanne C."/>
            <person name="Gautier V."/>
            <person name="Ament-Velasquez S.L."/>
            <person name="Kruys A."/>
            <person name="Hutchinson M.I."/>
            <person name="Powell A.J."/>
            <person name="Barry K."/>
            <person name="Miller A.N."/>
            <person name="Grigoriev I.V."/>
            <person name="Debuchy R."/>
            <person name="Gladieux P."/>
            <person name="Thoren M.H."/>
            <person name="Johannesson H."/>
        </authorList>
    </citation>
    <scope>NUCLEOTIDE SEQUENCE</scope>
    <source>
        <strain evidence="3">PSN4</strain>
    </source>
</reference>
<feature type="compositionally biased region" description="Pro residues" evidence="1">
    <location>
        <begin position="355"/>
        <end position="364"/>
    </location>
</feature>
<feature type="region of interest" description="Disordered" evidence="1">
    <location>
        <begin position="1"/>
        <end position="124"/>
    </location>
</feature>
<comment type="caution">
    <text evidence="3">The sequence shown here is derived from an EMBL/GenBank/DDBJ whole genome shotgun (WGS) entry which is preliminary data.</text>
</comment>
<evidence type="ECO:0000256" key="2">
    <source>
        <dbReference type="SAM" id="Phobius"/>
    </source>
</evidence>
<feature type="region of interest" description="Disordered" evidence="1">
    <location>
        <begin position="162"/>
        <end position="414"/>
    </location>
</feature>
<sequence length="468" mass="50210">MDRRYDPRTHGNSGIRPAMSNNGLGRGRPAKPTTSSRQRLANVQLTREPTTTPAKNFTYNASAFPNGIPFAQAPRPAGNPSGGGQKANQTGRVADHLQDSDIDAFDLDSSDSESSDSTDESVKAARDRYELEAKRIEEFLGTPPTEEDLFWGVEGLKARHRANAGKRLYDDNDESPPSKRARASQDGPAPHSGQPSRKRSQPADDSGGLGAAATGRHASKRFRAALDAETPSSDRKNMEQTTSSSGDWIPNSGRRTNQYSPAVAIDGTILNGSATAAGRQRHDREPSNTDVARRERNTRQTPSGHNQPNTKTGPDSPNRTRTGPDGKPLRLAQIQRSAAASGSAPSSAAATPMHQPSPRPPQKSPAPFGGLDTPLRRDSVTPFSPKKGQKTSPRIQKSERVKTRRSSSRGSRVAPPARASIWGYIGLVLLAIIIASMTYVFYLRIGGTDGLGAAREFLAKKLGLGWSG</sequence>
<keyword evidence="2" id="KW-0472">Membrane</keyword>
<feature type="compositionally biased region" description="Polar residues" evidence="1">
    <location>
        <begin position="32"/>
        <end position="63"/>
    </location>
</feature>
<organism evidence="3 4">
    <name type="scientific">Echria macrotheca</name>
    <dbReference type="NCBI Taxonomy" id="438768"/>
    <lineage>
        <taxon>Eukaryota</taxon>
        <taxon>Fungi</taxon>
        <taxon>Dikarya</taxon>
        <taxon>Ascomycota</taxon>
        <taxon>Pezizomycotina</taxon>
        <taxon>Sordariomycetes</taxon>
        <taxon>Sordariomycetidae</taxon>
        <taxon>Sordariales</taxon>
        <taxon>Schizotheciaceae</taxon>
        <taxon>Echria</taxon>
    </lineage>
</organism>
<keyword evidence="4" id="KW-1185">Reference proteome</keyword>
<feature type="compositionally biased region" description="Basic and acidic residues" evidence="1">
    <location>
        <begin position="280"/>
        <end position="298"/>
    </location>
</feature>
<keyword evidence="2" id="KW-0812">Transmembrane</keyword>
<evidence type="ECO:0000313" key="3">
    <source>
        <dbReference type="EMBL" id="KAK1759064.1"/>
    </source>
</evidence>
<feature type="compositionally biased region" description="Polar residues" evidence="1">
    <location>
        <begin position="299"/>
        <end position="321"/>
    </location>
</feature>
<gene>
    <name evidence="3" type="ORF">QBC47DRAFT_356959</name>
</gene>
<accession>A0AAJ0BL18</accession>
<name>A0AAJ0BL18_9PEZI</name>
<evidence type="ECO:0000313" key="4">
    <source>
        <dbReference type="Proteomes" id="UP001239445"/>
    </source>
</evidence>